<evidence type="ECO:0000313" key="7">
    <source>
        <dbReference type="EMBL" id="QNM08743.1"/>
    </source>
</evidence>
<dbReference type="RefSeq" id="WP_118645748.1">
    <property type="nucleotide sequence ID" value="NZ_CP060635.1"/>
</dbReference>
<dbReference type="PANTHER" id="PTHR43370">
    <property type="entry name" value="SUGAR ABC TRANSPORTER INTEGRAL MEMBRANE PROTEIN-RELATED"/>
    <property type="match status" value="1"/>
</dbReference>
<dbReference type="GO" id="GO:0005886">
    <property type="term" value="C:plasma membrane"/>
    <property type="evidence" value="ECO:0007669"/>
    <property type="project" value="UniProtKB-SubCell"/>
</dbReference>
<dbReference type="PANTHER" id="PTHR43370:SF2">
    <property type="entry name" value="ABC TRANSPORTER PERMEASE PROTEIN"/>
    <property type="match status" value="1"/>
</dbReference>
<accession>A0A7G9GD61</accession>
<reference evidence="7 8" key="1">
    <citation type="submission" date="2020-08" db="EMBL/GenBank/DDBJ databases">
        <authorList>
            <person name="Liu C."/>
            <person name="Sun Q."/>
        </authorList>
    </citation>
    <scope>NUCLEOTIDE SEQUENCE [LARGE SCALE GENOMIC DNA]</scope>
    <source>
        <strain evidence="7 8">NSJ-29</strain>
    </source>
</reference>
<dbReference type="Proteomes" id="UP000515860">
    <property type="component" value="Chromosome"/>
</dbReference>
<dbReference type="CDD" id="cd06580">
    <property type="entry name" value="TM_PBP1_transp_TpRbsC_like"/>
    <property type="match status" value="1"/>
</dbReference>
<name>A0A7G9GD61_9FIRM</name>
<gene>
    <name evidence="7" type="ORF">H9Q79_00005</name>
</gene>
<feature type="transmembrane region" description="Helical" evidence="6">
    <location>
        <begin position="34"/>
        <end position="54"/>
    </location>
</feature>
<feature type="transmembrane region" description="Helical" evidence="6">
    <location>
        <begin position="146"/>
        <end position="163"/>
    </location>
</feature>
<keyword evidence="3 6" id="KW-0812">Transmembrane</keyword>
<feature type="transmembrane region" description="Helical" evidence="6">
    <location>
        <begin position="222"/>
        <end position="239"/>
    </location>
</feature>
<evidence type="ECO:0000256" key="5">
    <source>
        <dbReference type="ARBA" id="ARBA00023136"/>
    </source>
</evidence>
<proteinExistence type="predicted"/>
<comment type="subcellular location">
    <subcellularLocation>
        <location evidence="1">Cell membrane</location>
        <topology evidence="1">Multi-pass membrane protein</topology>
    </subcellularLocation>
</comment>
<organism evidence="7 8">
    <name type="scientific">Wansuia hejianensis</name>
    <dbReference type="NCBI Taxonomy" id="2763667"/>
    <lineage>
        <taxon>Bacteria</taxon>
        <taxon>Bacillati</taxon>
        <taxon>Bacillota</taxon>
        <taxon>Clostridia</taxon>
        <taxon>Lachnospirales</taxon>
        <taxon>Lachnospiraceae</taxon>
        <taxon>Wansuia</taxon>
    </lineage>
</organism>
<dbReference type="AlphaFoldDB" id="A0A7G9GD61"/>
<dbReference type="InterPro" id="IPR001851">
    <property type="entry name" value="ABC_transp_permease"/>
</dbReference>
<keyword evidence="2" id="KW-1003">Cell membrane</keyword>
<dbReference type="GO" id="GO:0022857">
    <property type="term" value="F:transmembrane transporter activity"/>
    <property type="evidence" value="ECO:0007669"/>
    <property type="project" value="InterPro"/>
</dbReference>
<feature type="transmembrane region" description="Helical" evidence="6">
    <location>
        <begin position="89"/>
        <end position="107"/>
    </location>
</feature>
<dbReference type="KEGG" id="whj:H9Q79_00005"/>
<evidence type="ECO:0000256" key="2">
    <source>
        <dbReference type="ARBA" id="ARBA00022475"/>
    </source>
</evidence>
<keyword evidence="4 6" id="KW-1133">Transmembrane helix</keyword>
<dbReference type="EMBL" id="CP060635">
    <property type="protein sequence ID" value="QNM08743.1"/>
    <property type="molecule type" value="Genomic_DNA"/>
</dbReference>
<keyword evidence="8" id="KW-1185">Reference proteome</keyword>
<sequence>MDALAMFLQLSIQLGTPLLFATLGGILCERVGHLNLGIEGMMMTGALFGFHTAYATSNPFLAVLAAALAGLVTGLIYALITVSFRGNQTVTGFAITIFGAGFANFIGKGYSNLILSNEFIASLGTKEIPVLSKIPLIGTALFKQSILVPVALAAAILLWIYMYKTRYGLNMRMVGEDAAAADASGIHVTLYKYIHIALGGALCGIGGGYLSLVYVPRWQDDITAGMGWIAVALVIFATWNPMKAIFGAYLFGIFKGLAIKFQNVTFHIGGLDVSLTSQIMDMLPYLMTIIVLVLTTLSRKRENQAPAGIGKPYFREDR</sequence>
<evidence type="ECO:0000256" key="1">
    <source>
        <dbReference type="ARBA" id="ARBA00004651"/>
    </source>
</evidence>
<evidence type="ECO:0000256" key="4">
    <source>
        <dbReference type="ARBA" id="ARBA00022989"/>
    </source>
</evidence>
<keyword evidence="5 6" id="KW-0472">Membrane</keyword>
<dbReference type="Pfam" id="PF02653">
    <property type="entry name" value="BPD_transp_2"/>
    <property type="match status" value="1"/>
</dbReference>
<evidence type="ECO:0000256" key="3">
    <source>
        <dbReference type="ARBA" id="ARBA00022692"/>
    </source>
</evidence>
<feature type="transmembrane region" description="Helical" evidence="6">
    <location>
        <begin position="60"/>
        <end position="82"/>
    </location>
</feature>
<protein>
    <submittedName>
        <fullName evidence="7">ABC transporter permease</fullName>
    </submittedName>
</protein>
<evidence type="ECO:0000256" key="6">
    <source>
        <dbReference type="SAM" id="Phobius"/>
    </source>
</evidence>
<feature type="transmembrane region" description="Helical" evidence="6">
    <location>
        <begin position="193"/>
        <end position="216"/>
    </location>
</feature>
<evidence type="ECO:0000313" key="8">
    <source>
        <dbReference type="Proteomes" id="UP000515860"/>
    </source>
</evidence>
<feature type="transmembrane region" description="Helical" evidence="6">
    <location>
        <begin position="6"/>
        <end position="27"/>
    </location>
</feature>
<feature type="transmembrane region" description="Helical" evidence="6">
    <location>
        <begin position="246"/>
        <end position="262"/>
    </location>
</feature>
<feature type="transmembrane region" description="Helical" evidence="6">
    <location>
        <begin position="282"/>
        <end position="298"/>
    </location>
</feature>